<sequence length="111" mass="13033">MLRRLNIIPSITKRFASSVAFAQPRFQQSISNVLRQPAQQQNIASKWLSFIQPVEQPTSSILNQLPKVDIQQESKELYLTSVLRKRRLKMKKHKLRKRRKAQRALKIKIGK</sequence>
<gene>
    <name evidence="3" type="ORF">Amon01_000451100</name>
</gene>
<organism evidence="3 4">
    <name type="scientific">Ambrosiozyma monospora</name>
    <name type="common">Yeast</name>
    <name type="synonym">Endomycopsis monosporus</name>
    <dbReference type="NCBI Taxonomy" id="43982"/>
    <lineage>
        <taxon>Eukaryota</taxon>
        <taxon>Fungi</taxon>
        <taxon>Dikarya</taxon>
        <taxon>Ascomycota</taxon>
        <taxon>Saccharomycotina</taxon>
        <taxon>Pichiomycetes</taxon>
        <taxon>Pichiales</taxon>
        <taxon>Pichiaceae</taxon>
        <taxon>Ambrosiozyma</taxon>
    </lineage>
</organism>
<protein>
    <submittedName>
        <fullName evidence="3">Unnamed protein product</fullName>
    </submittedName>
</protein>
<feature type="domain" description="Ribosomal protein mS38 C-terminal" evidence="2">
    <location>
        <begin position="78"/>
        <end position="111"/>
    </location>
</feature>
<feature type="region of interest" description="Disordered" evidence="1">
    <location>
        <begin position="89"/>
        <end position="111"/>
    </location>
</feature>
<accession>A0A9W6YZ69</accession>
<reference evidence="3" key="1">
    <citation type="submission" date="2023-04" db="EMBL/GenBank/DDBJ databases">
        <title>Ambrosiozyma monospora NBRC 1965.</title>
        <authorList>
            <person name="Ichikawa N."/>
            <person name="Sato H."/>
            <person name="Tonouchi N."/>
        </authorList>
    </citation>
    <scope>NUCLEOTIDE SEQUENCE</scope>
    <source>
        <strain evidence="3">NBRC 1965</strain>
    </source>
</reference>
<keyword evidence="4" id="KW-1185">Reference proteome</keyword>
<name>A0A9W6YZ69_AMBMO</name>
<evidence type="ECO:0000313" key="3">
    <source>
        <dbReference type="EMBL" id="GMG35199.1"/>
    </source>
</evidence>
<evidence type="ECO:0000313" key="4">
    <source>
        <dbReference type="Proteomes" id="UP001165063"/>
    </source>
</evidence>
<proteinExistence type="predicted"/>
<dbReference type="Proteomes" id="UP001165063">
    <property type="component" value="Unassembled WGS sequence"/>
</dbReference>
<evidence type="ECO:0000256" key="1">
    <source>
        <dbReference type="SAM" id="MobiDB-lite"/>
    </source>
</evidence>
<dbReference type="AlphaFoldDB" id="A0A9W6YZ69"/>
<dbReference type="EMBL" id="BSXU01002190">
    <property type="protein sequence ID" value="GMG35199.1"/>
    <property type="molecule type" value="Genomic_DNA"/>
</dbReference>
<dbReference type="Pfam" id="PF08213">
    <property type="entry name" value="COX24_C"/>
    <property type="match status" value="1"/>
</dbReference>
<comment type="caution">
    <text evidence="3">The sequence shown here is derived from an EMBL/GenBank/DDBJ whole genome shotgun (WGS) entry which is preliminary data.</text>
</comment>
<evidence type="ECO:0000259" key="2">
    <source>
        <dbReference type="SMART" id="SM01155"/>
    </source>
</evidence>
<dbReference type="SMART" id="SM01155">
    <property type="entry name" value="DUF1713"/>
    <property type="match status" value="1"/>
</dbReference>
<dbReference type="InterPro" id="IPR013177">
    <property type="entry name" value="Ribosomal_mS38_C"/>
</dbReference>